<dbReference type="InterPro" id="IPR036259">
    <property type="entry name" value="MFS_trans_sf"/>
</dbReference>
<keyword evidence="3 7" id="KW-0812">Transmembrane</keyword>
<evidence type="ECO:0000256" key="7">
    <source>
        <dbReference type="SAM" id="Phobius"/>
    </source>
</evidence>
<dbReference type="Pfam" id="PF07690">
    <property type="entry name" value="MFS_1"/>
    <property type="match status" value="1"/>
</dbReference>
<dbReference type="InterPro" id="IPR011701">
    <property type="entry name" value="MFS"/>
</dbReference>
<feature type="transmembrane region" description="Helical" evidence="7">
    <location>
        <begin position="389"/>
        <end position="410"/>
    </location>
</feature>
<keyword evidence="10" id="KW-1185">Reference proteome</keyword>
<evidence type="ECO:0000256" key="4">
    <source>
        <dbReference type="ARBA" id="ARBA00022989"/>
    </source>
</evidence>
<dbReference type="GO" id="GO:0022857">
    <property type="term" value="F:transmembrane transporter activity"/>
    <property type="evidence" value="ECO:0007669"/>
    <property type="project" value="InterPro"/>
</dbReference>
<dbReference type="AlphaFoldDB" id="A0A6A6DZE7"/>
<evidence type="ECO:0000256" key="3">
    <source>
        <dbReference type="ARBA" id="ARBA00022692"/>
    </source>
</evidence>
<dbReference type="GO" id="GO:0005886">
    <property type="term" value="C:plasma membrane"/>
    <property type="evidence" value="ECO:0007669"/>
    <property type="project" value="TreeGrafter"/>
</dbReference>
<feature type="transmembrane region" description="Helical" evidence="7">
    <location>
        <begin position="466"/>
        <end position="485"/>
    </location>
</feature>
<dbReference type="CDD" id="cd17502">
    <property type="entry name" value="MFS_Azr1_MDR_like"/>
    <property type="match status" value="1"/>
</dbReference>
<proteinExistence type="inferred from homology"/>
<feature type="transmembrane region" description="Helical" evidence="7">
    <location>
        <begin position="292"/>
        <end position="316"/>
    </location>
</feature>
<feature type="transmembrane region" description="Helical" evidence="7">
    <location>
        <begin position="123"/>
        <end position="145"/>
    </location>
</feature>
<name>A0A6A6DZE7_9PEZI</name>
<feature type="transmembrane region" description="Helical" evidence="7">
    <location>
        <begin position="157"/>
        <end position="176"/>
    </location>
</feature>
<gene>
    <name evidence="9" type="ORF">K469DRAFT_635193</name>
</gene>
<feature type="transmembrane region" description="Helical" evidence="7">
    <location>
        <begin position="260"/>
        <end position="280"/>
    </location>
</feature>
<evidence type="ECO:0000259" key="8">
    <source>
        <dbReference type="PROSITE" id="PS50850"/>
    </source>
</evidence>
<evidence type="ECO:0000256" key="1">
    <source>
        <dbReference type="ARBA" id="ARBA00004141"/>
    </source>
</evidence>
<evidence type="ECO:0000313" key="10">
    <source>
        <dbReference type="Proteomes" id="UP000800200"/>
    </source>
</evidence>
<dbReference type="Gene3D" id="1.20.1720.10">
    <property type="entry name" value="Multidrug resistance protein D"/>
    <property type="match status" value="1"/>
</dbReference>
<dbReference type="SUPFAM" id="SSF103473">
    <property type="entry name" value="MFS general substrate transporter"/>
    <property type="match status" value="2"/>
</dbReference>
<evidence type="ECO:0000256" key="6">
    <source>
        <dbReference type="SAM" id="MobiDB-lite"/>
    </source>
</evidence>
<comment type="subcellular location">
    <subcellularLocation>
        <location evidence="1">Membrane</location>
        <topology evidence="1">Multi-pass membrane protein</topology>
    </subcellularLocation>
</comment>
<sequence>MAPLCLSVTLSALDLTIVTPAVPAIVASFESVAGYVWVGSAFILASTAITPVWGSVADIWGRKPIILIALAVFLGGSLLCALAPQMDALIAGRAIQGLGSSGMGTMVNVIICDTFSLRDRGLYLAITSVVWAVASAAGPVIGGVFTTRLDWRWCFWVSLPVGAVVFFVLLLFLKLPSPNTPVLAGLKAIDWTGSSLIVGAALMILLGLDFGNVKFPWSSTTVICLIVFGLAVIGVFVVNEWKFAMNPVIPLRLFSNRSSVAAYAVWACNFYVLIGLSYYLPMYSQSVLGANALISGLHLIPLIVSCSLAAACIGAFIQKTGIYLPVTYLAHVLLTLGTGLLISLEPRDSLAKLVIFEIITGVGVGMNIEPPLLAAQATMTVLDTAAIQATMTFIRSLAATIAVVVGGVIFQNRMNAASGGLADPLGEEIASNFNGDHASAIVKLIRSLPADQQQVVRQAYFGALRAVWIMFVVAAGLSLVSNLFIRAHHLSGKSKAAVLGVDRAKQDERQPNNLHPTHSIELSEPQDDSYRS</sequence>
<feature type="transmembrane region" description="Helical" evidence="7">
    <location>
        <begin position="323"/>
        <end position="344"/>
    </location>
</feature>
<dbReference type="PRINTS" id="PR01036">
    <property type="entry name" value="TCRTETB"/>
</dbReference>
<feature type="transmembrane region" description="Helical" evidence="7">
    <location>
        <begin position="90"/>
        <end position="111"/>
    </location>
</feature>
<evidence type="ECO:0000313" key="9">
    <source>
        <dbReference type="EMBL" id="KAF2183578.1"/>
    </source>
</evidence>
<keyword evidence="4 7" id="KW-1133">Transmembrane helix</keyword>
<dbReference type="PANTHER" id="PTHR23501">
    <property type="entry name" value="MAJOR FACILITATOR SUPERFAMILY"/>
    <property type="match status" value="1"/>
</dbReference>
<feature type="transmembrane region" description="Helical" evidence="7">
    <location>
        <begin position="188"/>
        <end position="208"/>
    </location>
</feature>
<dbReference type="OrthoDB" id="10021397at2759"/>
<feature type="domain" description="Major facilitator superfamily (MFS) profile" evidence="8">
    <location>
        <begin position="1"/>
        <end position="493"/>
    </location>
</feature>
<dbReference type="InterPro" id="IPR020846">
    <property type="entry name" value="MFS_dom"/>
</dbReference>
<comment type="similarity">
    <text evidence="2">Belongs to the major facilitator superfamily. TCR/Tet family.</text>
</comment>
<accession>A0A6A6DZE7</accession>
<dbReference type="PROSITE" id="PS50850">
    <property type="entry name" value="MFS"/>
    <property type="match status" value="1"/>
</dbReference>
<protein>
    <submittedName>
        <fullName evidence="9">MFS general substrate transporter</fullName>
    </submittedName>
</protein>
<dbReference type="PANTHER" id="PTHR23501:SF102">
    <property type="entry name" value="DRUG TRANSPORTER, PUTATIVE (AFU_ORTHOLOGUE AFUA_3G08530)-RELATED"/>
    <property type="match status" value="1"/>
</dbReference>
<feature type="transmembrane region" description="Helical" evidence="7">
    <location>
        <begin position="350"/>
        <end position="368"/>
    </location>
</feature>
<evidence type="ECO:0000256" key="5">
    <source>
        <dbReference type="ARBA" id="ARBA00023136"/>
    </source>
</evidence>
<feature type="transmembrane region" description="Helical" evidence="7">
    <location>
        <begin position="33"/>
        <end position="53"/>
    </location>
</feature>
<feature type="transmembrane region" description="Helical" evidence="7">
    <location>
        <begin position="220"/>
        <end position="239"/>
    </location>
</feature>
<feature type="region of interest" description="Disordered" evidence="6">
    <location>
        <begin position="502"/>
        <end position="532"/>
    </location>
</feature>
<dbReference type="EMBL" id="ML994642">
    <property type="protein sequence ID" value="KAF2183578.1"/>
    <property type="molecule type" value="Genomic_DNA"/>
</dbReference>
<organism evidence="9 10">
    <name type="scientific">Zopfia rhizophila CBS 207.26</name>
    <dbReference type="NCBI Taxonomy" id="1314779"/>
    <lineage>
        <taxon>Eukaryota</taxon>
        <taxon>Fungi</taxon>
        <taxon>Dikarya</taxon>
        <taxon>Ascomycota</taxon>
        <taxon>Pezizomycotina</taxon>
        <taxon>Dothideomycetes</taxon>
        <taxon>Dothideomycetes incertae sedis</taxon>
        <taxon>Zopfiaceae</taxon>
        <taxon>Zopfia</taxon>
    </lineage>
</organism>
<evidence type="ECO:0000256" key="2">
    <source>
        <dbReference type="ARBA" id="ARBA00007520"/>
    </source>
</evidence>
<reference evidence="9" key="1">
    <citation type="journal article" date="2020" name="Stud. Mycol.">
        <title>101 Dothideomycetes genomes: a test case for predicting lifestyles and emergence of pathogens.</title>
        <authorList>
            <person name="Haridas S."/>
            <person name="Albert R."/>
            <person name="Binder M."/>
            <person name="Bloem J."/>
            <person name="Labutti K."/>
            <person name="Salamov A."/>
            <person name="Andreopoulos B."/>
            <person name="Baker S."/>
            <person name="Barry K."/>
            <person name="Bills G."/>
            <person name="Bluhm B."/>
            <person name="Cannon C."/>
            <person name="Castanera R."/>
            <person name="Culley D."/>
            <person name="Daum C."/>
            <person name="Ezra D."/>
            <person name="Gonzalez J."/>
            <person name="Henrissat B."/>
            <person name="Kuo A."/>
            <person name="Liang C."/>
            <person name="Lipzen A."/>
            <person name="Lutzoni F."/>
            <person name="Magnuson J."/>
            <person name="Mondo S."/>
            <person name="Nolan M."/>
            <person name="Ohm R."/>
            <person name="Pangilinan J."/>
            <person name="Park H.-J."/>
            <person name="Ramirez L."/>
            <person name="Alfaro M."/>
            <person name="Sun H."/>
            <person name="Tritt A."/>
            <person name="Yoshinaga Y."/>
            <person name="Zwiers L.-H."/>
            <person name="Turgeon B."/>
            <person name="Goodwin S."/>
            <person name="Spatafora J."/>
            <person name="Crous P."/>
            <person name="Grigoriev I."/>
        </authorList>
    </citation>
    <scope>NUCLEOTIDE SEQUENCE</scope>
    <source>
        <strain evidence="9">CBS 207.26</strain>
    </source>
</reference>
<keyword evidence="5 7" id="KW-0472">Membrane</keyword>
<dbReference type="Proteomes" id="UP000800200">
    <property type="component" value="Unassembled WGS sequence"/>
</dbReference>
<feature type="transmembrane region" description="Helical" evidence="7">
    <location>
        <begin position="65"/>
        <end position="84"/>
    </location>
</feature>